<dbReference type="EMBL" id="KQ947409">
    <property type="protein sequence ID" value="KUJ20769.1"/>
    <property type="molecule type" value="Genomic_DNA"/>
</dbReference>
<reference evidence="1 2" key="1">
    <citation type="submission" date="2015-10" db="EMBL/GenBank/DDBJ databases">
        <title>Full genome of DAOMC 229536 Phialocephala scopiformis, a fungal endophyte of spruce producing the potent anti-insectan compound rugulosin.</title>
        <authorList>
            <consortium name="DOE Joint Genome Institute"/>
            <person name="Walker A.K."/>
            <person name="Frasz S.L."/>
            <person name="Seifert K.A."/>
            <person name="Miller J.D."/>
            <person name="Mondo S.J."/>
            <person name="Labutti K."/>
            <person name="Lipzen A."/>
            <person name="Dockter R."/>
            <person name="Kennedy M."/>
            <person name="Grigoriev I.V."/>
            <person name="Spatafora J.W."/>
        </authorList>
    </citation>
    <scope>NUCLEOTIDE SEQUENCE [LARGE SCALE GENOMIC DNA]</scope>
    <source>
        <strain evidence="1 2">CBS 120377</strain>
    </source>
</reference>
<dbReference type="AlphaFoldDB" id="A0A194XKZ6"/>
<dbReference type="Proteomes" id="UP000070700">
    <property type="component" value="Unassembled WGS sequence"/>
</dbReference>
<dbReference type="RefSeq" id="XP_018075124.1">
    <property type="nucleotide sequence ID" value="XM_018219511.1"/>
</dbReference>
<proteinExistence type="predicted"/>
<protein>
    <recommendedName>
        <fullName evidence="3">Fungal N-terminal domain-containing protein</fullName>
    </recommendedName>
</protein>
<gene>
    <name evidence="1" type="ORF">LY89DRAFT_730785</name>
</gene>
<dbReference type="InParanoid" id="A0A194XKZ6"/>
<keyword evidence="2" id="KW-1185">Reference proteome</keyword>
<name>A0A194XKZ6_MOLSC</name>
<dbReference type="OrthoDB" id="3200163at2759"/>
<evidence type="ECO:0000313" key="1">
    <source>
        <dbReference type="EMBL" id="KUJ20769.1"/>
    </source>
</evidence>
<dbReference type="KEGG" id="psco:LY89DRAFT_730785"/>
<evidence type="ECO:0000313" key="2">
    <source>
        <dbReference type="Proteomes" id="UP000070700"/>
    </source>
</evidence>
<sequence length="142" mass="15809">MAEILGLVSSGLSVASIAIQISDSVLKLKEFWSSVKDAPEDIKYLVDEIDTLGLILTDIGNNERRRDSSLVGFASARKCLALCQKGSRILEEVANDLEDKIGNKRRVGAFRAALKIGMVEKLRDRLKNAQFMLMLSNQTYYQ</sequence>
<evidence type="ECO:0008006" key="3">
    <source>
        <dbReference type="Google" id="ProtNLM"/>
    </source>
</evidence>
<accession>A0A194XKZ6</accession>
<dbReference type="GeneID" id="28829237"/>
<organism evidence="1 2">
    <name type="scientific">Mollisia scopiformis</name>
    <name type="common">Conifer needle endophyte fungus</name>
    <name type="synonym">Phialocephala scopiformis</name>
    <dbReference type="NCBI Taxonomy" id="149040"/>
    <lineage>
        <taxon>Eukaryota</taxon>
        <taxon>Fungi</taxon>
        <taxon>Dikarya</taxon>
        <taxon>Ascomycota</taxon>
        <taxon>Pezizomycotina</taxon>
        <taxon>Leotiomycetes</taxon>
        <taxon>Helotiales</taxon>
        <taxon>Mollisiaceae</taxon>
        <taxon>Mollisia</taxon>
    </lineage>
</organism>